<dbReference type="Proteomes" id="UP001250214">
    <property type="component" value="Unassembled WGS sequence"/>
</dbReference>
<dbReference type="PANTHER" id="PTHR43380">
    <property type="entry name" value="2-OXOISOVALERATE DEHYDROGENASE SUBUNIT ALPHA, MITOCHONDRIAL"/>
    <property type="match status" value="1"/>
</dbReference>
<dbReference type="RefSeq" id="WP_310914115.1">
    <property type="nucleotide sequence ID" value="NZ_JAVLVT010000013.1"/>
</dbReference>
<protein>
    <recommendedName>
        <fullName evidence="4">2-oxoisovalerate dehydrogenase subunit alpha</fullName>
        <ecNumber evidence="4">1.2.4.4</ecNumber>
    </recommendedName>
    <alternativeName>
        <fullName evidence="4">Branched-chain alpha-keto acid dehydrogenase E1 component alpha chain</fullName>
    </alternativeName>
</protein>
<evidence type="ECO:0000259" key="5">
    <source>
        <dbReference type="Pfam" id="PF00676"/>
    </source>
</evidence>
<dbReference type="SUPFAM" id="SSF52518">
    <property type="entry name" value="Thiamin diphosphate-binding fold (THDP-binding)"/>
    <property type="match status" value="1"/>
</dbReference>
<dbReference type="Pfam" id="PF00676">
    <property type="entry name" value="E1_dh"/>
    <property type="match status" value="1"/>
</dbReference>
<dbReference type="EC" id="1.2.4.4" evidence="4"/>
<keyword evidence="3 4" id="KW-0786">Thiamine pyrophosphate</keyword>
<organism evidence="6 7">
    <name type="scientific">Lipingzhangella rawalii</name>
    <dbReference type="NCBI Taxonomy" id="2055835"/>
    <lineage>
        <taxon>Bacteria</taxon>
        <taxon>Bacillati</taxon>
        <taxon>Actinomycetota</taxon>
        <taxon>Actinomycetes</taxon>
        <taxon>Streptosporangiales</taxon>
        <taxon>Nocardiopsidaceae</taxon>
        <taxon>Lipingzhangella</taxon>
    </lineage>
</organism>
<gene>
    <name evidence="6" type="ORF">RIF23_19755</name>
</gene>
<sequence length="389" mass="41968">MKRNTATSGVTVPPALEPLRLVDSQGGRVSTPPLPVPELDTLGALHRAMVIGRRFDRQASALARQGRLAVYPSSFGQEACQVGGVLALAEQDWLFPTYRDTVSLVTRGVDPVQALTLLRGDWHSGYDAHAHRCAPQCTPLATNASHAVGLTYAARQKRHQASVPAQASTAPSNSADPAEVEADTAALVLMGDGATSEGDAHEAYNFAAMWNAPVVFLIQNNQWAISVPVRKQSRAPTLAHKAMGYGIRGLHVDGNDAAAVYAAVSQALTEARAGEGPTIIEARTYRMDPHTNADAPQRYREPSDVERWQNHDPIDRLESLLRAEGQLDDAGRADLDATAEKLATRVREHMAQPDELDPNEILAHTYTHPSAMLREQQANLAAEIGEARA</sequence>
<dbReference type="CDD" id="cd02000">
    <property type="entry name" value="TPP_E1_PDC_ADC_BCADC"/>
    <property type="match status" value="1"/>
</dbReference>
<dbReference type="Gene3D" id="3.40.50.970">
    <property type="match status" value="1"/>
</dbReference>
<dbReference type="InterPro" id="IPR029061">
    <property type="entry name" value="THDP-binding"/>
</dbReference>
<comment type="cofactor">
    <cofactor evidence="1 4">
        <name>thiamine diphosphate</name>
        <dbReference type="ChEBI" id="CHEBI:58937"/>
    </cofactor>
</comment>
<comment type="catalytic activity">
    <reaction evidence="4">
        <text>N(6)-[(R)-lipoyl]-L-lysyl-[protein] + 3-methyl-2-oxobutanoate + H(+) = N(6)-[(R)-S(8)-2-methylpropanoyldihydrolipoyl]-L-lysyl-[protein] + CO2</text>
        <dbReference type="Rhea" id="RHEA:13457"/>
        <dbReference type="Rhea" id="RHEA-COMP:10474"/>
        <dbReference type="Rhea" id="RHEA-COMP:10497"/>
        <dbReference type="ChEBI" id="CHEBI:11851"/>
        <dbReference type="ChEBI" id="CHEBI:15378"/>
        <dbReference type="ChEBI" id="CHEBI:16526"/>
        <dbReference type="ChEBI" id="CHEBI:83099"/>
        <dbReference type="ChEBI" id="CHEBI:83142"/>
        <dbReference type="EC" id="1.2.4.4"/>
    </reaction>
</comment>
<evidence type="ECO:0000313" key="6">
    <source>
        <dbReference type="EMBL" id="MDS1272528.1"/>
    </source>
</evidence>
<evidence type="ECO:0000256" key="3">
    <source>
        <dbReference type="ARBA" id="ARBA00023052"/>
    </source>
</evidence>
<evidence type="ECO:0000256" key="1">
    <source>
        <dbReference type="ARBA" id="ARBA00001964"/>
    </source>
</evidence>
<dbReference type="EMBL" id="JAVLVT010000013">
    <property type="protein sequence ID" value="MDS1272528.1"/>
    <property type="molecule type" value="Genomic_DNA"/>
</dbReference>
<proteinExistence type="inferred from homology"/>
<keyword evidence="2 4" id="KW-0560">Oxidoreductase</keyword>
<evidence type="ECO:0000256" key="4">
    <source>
        <dbReference type="RuleBase" id="RU365014"/>
    </source>
</evidence>
<feature type="domain" description="Dehydrogenase E1 component" evidence="5">
    <location>
        <begin position="47"/>
        <end position="350"/>
    </location>
</feature>
<evidence type="ECO:0000256" key="2">
    <source>
        <dbReference type="ARBA" id="ARBA00023002"/>
    </source>
</evidence>
<reference evidence="7" key="1">
    <citation type="submission" date="2023-07" db="EMBL/GenBank/DDBJ databases">
        <title>Novel species in the genus Lipingzhangella isolated from Sambhar Salt Lake.</title>
        <authorList>
            <person name="Jiya N."/>
            <person name="Kajale S."/>
            <person name="Sharma A."/>
        </authorList>
    </citation>
    <scope>NUCLEOTIDE SEQUENCE [LARGE SCALE GENOMIC DNA]</scope>
    <source>
        <strain evidence="7">LS1_29</strain>
    </source>
</reference>
<comment type="similarity">
    <text evidence="4">Belongs to the BCKDHA family.</text>
</comment>
<evidence type="ECO:0000313" key="7">
    <source>
        <dbReference type="Proteomes" id="UP001250214"/>
    </source>
</evidence>
<dbReference type="InterPro" id="IPR050771">
    <property type="entry name" value="Alpha-ketoacid_DH_E1_comp"/>
</dbReference>
<keyword evidence="7" id="KW-1185">Reference proteome</keyword>
<dbReference type="PANTHER" id="PTHR43380:SF1">
    <property type="entry name" value="2-OXOISOVALERATE DEHYDROGENASE SUBUNIT ALPHA, MITOCHONDRIAL"/>
    <property type="match status" value="1"/>
</dbReference>
<accession>A0ABU2HB32</accession>
<comment type="caution">
    <text evidence="6">The sequence shown here is derived from an EMBL/GenBank/DDBJ whole genome shotgun (WGS) entry which is preliminary data.</text>
</comment>
<name>A0ABU2HB32_9ACTN</name>
<dbReference type="InterPro" id="IPR001017">
    <property type="entry name" value="DH_E1"/>
</dbReference>
<comment type="function">
    <text evidence="4">The branched-chain alpha-keto dehydrogenase complex catalyzes the overall conversion of alpha-keto acids to acyl-CoA and CO(2). It contains multiple copies of three enzymatic components: branched-chain alpha-keto acid decarboxylase (E1), lipoamide acyltransferase (E2) and lipoamide dehydrogenase (E3).</text>
</comment>